<gene>
    <name evidence="15" type="primary">Znf10</name>
    <name evidence="15" type="ORF">GEOCAL_R14222</name>
</gene>
<dbReference type="EMBL" id="VWPV01179478">
    <property type="protein sequence ID" value="NWH69054.1"/>
    <property type="molecule type" value="Genomic_DNA"/>
</dbReference>
<feature type="non-terminal residue" evidence="15">
    <location>
        <position position="1"/>
    </location>
</feature>
<dbReference type="Pfam" id="PF00096">
    <property type="entry name" value="zf-C2H2"/>
    <property type="match status" value="1"/>
</dbReference>
<keyword evidence="8" id="KW-0832">Ubl conjugation</keyword>
<keyword evidence="16" id="KW-1185">Reference proteome</keyword>
<dbReference type="SUPFAM" id="SSF57667">
    <property type="entry name" value="beta-beta-alpha zinc fingers"/>
    <property type="match status" value="1"/>
</dbReference>
<keyword evidence="5" id="KW-0677">Repeat</keyword>
<dbReference type="PANTHER" id="PTHR23235:SF178">
    <property type="entry name" value="C2H2-TYPE DOMAIN-CONTAINING PROTEIN-RELATED"/>
    <property type="match status" value="1"/>
</dbReference>
<feature type="non-terminal residue" evidence="15">
    <location>
        <position position="83"/>
    </location>
</feature>
<dbReference type="InterPro" id="IPR013087">
    <property type="entry name" value="Znf_C2H2_type"/>
</dbReference>
<proteinExistence type="predicted"/>
<dbReference type="FunFam" id="3.30.160.60:FF:001661">
    <property type="entry name" value="Zinc finger and SCAN domain-containing 26"/>
    <property type="match status" value="1"/>
</dbReference>
<evidence type="ECO:0000256" key="12">
    <source>
        <dbReference type="PROSITE-ProRule" id="PRU00042"/>
    </source>
</evidence>
<evidence type="ECO:0000256" key="5">
    <source>
        <dbReference type="ARBA" id="ARBA00022737"/>
    </source>
</evidence>
<dbReference type="PROSITE" id="PS50157">
    <property type="entry name" value="ZINC_FINGER_C2H2_2"/>
    <property type="match status" value="1"/>
</dbReference>
<dbReference type="GO" id="GO:0000978">
    <property type="term" value="F:RNA polymerase II cis-regulatory region sequence-specific DNA binding"/>
    <property type="evidence" value="ECO:0007669"/>
    <property type="project" value="TreeGrafter"/>
</dbReference>
<feature type="region of interest" description="Disordered" evidence="13">
    <location>
        <begin position="17"/>
        <end position="46"/>
    </location>
</feature>
<evidence type="ECO:0000256" key="3">
    <source>
        <dbReference type="ARBA" id="ARBA00022499"/>
    </source>
</evidence>
<comment type="caution">
    <text evidence="15">The sequence shown here is derived from an EMBL/GenBank/DDBJ whole genome shotgun (WGS) entry which is preliminary data.</text>
</comment>
<dbReference type="InterPro" id="IPR036236">
    <property type="entry name" value="Znf_C2H2_sf"/>
</dbReference>
<evidence type="ECO:0000256" key="11">
    <source>
        <dbReference type="ARBA" id="ARBA00023242"/>
    </source>
</evidence>
<evidence type="ECO:0000256" key="9">
    <source>
        <dbReference type="ARBA" id="ARBA00023015"/>
    </source>
</evidence>
<dbReference type="PROSITE" id="PS00028">
    <property type="entry name" value="ZINC_FINGER_C2H2_1"/>
    <property type="match status" value="1"/>
</dbReference>
<comment type="subcellular location">
    <subcellularLocation>
        <location evidence="2">Nucleus</location>
    </subcellularLocation>
</comment>
<evidence type="ECO:0000256" key="7">
    <source>
        <dbReference type="ARBA" id="ARBA00022833"/>
    </source>
</evidence>
<dbReference type="GO" id="GO:0005654">
    <property type="term" value="C:nucleoplasm"/>
    <property type="evidence" value="ECO:0007669"/>
    <property type="project" value="UniProtKB-ARBA"/>
</dbReference>
<reference evidence="15 16" key="1">
    <citation type="submission" date="2019-09" db="EMBL/GenBank/DDBJ databases">
        <title>Bird 10,000 Genomes (B10K) Project - Family phase.</title>
        <authorList>
            <person name="Zhang G."/>
        </authorList>
    </citation>
    <scope>NUCLEOTIDE SEQUENCE [LARGE SCALE GENOMIC DNA]</scope>
    <source>
        <strain evidence="15">B10K-CU-031-07</strain>
        <tissue evidence="15">Muscle</tissue>
    </source>
</reference>
<dbReference type="Proteomes" id="UP000531151">
    <property type="component" value="Unassembled WGS sequence"/>
</dbReference>
<name>A0A7K4JUN4_GEOCA</name>
<dbReference type="AlphaFoldDB" id="A0A7K4JUN4"/>
<evidence type="ECO:0000256" key="13">
    <source>
        <dbReference type="SAM" id="MobiDB-lite"/>
    </source>
</evidence>
<keyword evidence="11" id="KW-0539">Nucleus</keyword>
<protein>
    <submittedName>
        <fullName evidence="15">ZNF10 protein</fullName>
    </submittedName>
</protein>
<evidence type="ECO:0000256" key="8">
    <source>
        <dbReference type="ARBA" id="ARBA00022843"/>
    </source>
</evidence>
<dbReference type="GO" id="GO:0008270">
    <property type="term" value="F:zinc ion binding"/>
    <property type="evidence" value="ECO:0007669"/>
    <property type="project" value="UniProtKB-KW"/>
</dbReference>
<dbReference type="Gene3D" id="3.30.160.60">
    <property type="entry name" value="Classic Zinc Finger"/>
    <property type="match status" value="1"/>
</dbReference>
<evidence type="ECO:0000313" key="15">
    <source>
        <dbReference type="EMBL" id="NWH69054.1"/>
    </source>
</evidence>
<dbReference type="PRINTS" id="PR00048">
    <property type="entry name" value="ZINCFINGER"/>
</dbReference>
<evidence type="ECO:0000256" key="2">
    <source>
        <dbReference type="ARBA" id="ARBA00004123"/>
    </source>
</evidence>
<comment type="function">
    <text evidence="1">May be involved in transcriptional regulation.</text>
</comment>
<dbReference type="GO" id="GO:0000981">
    <property type="term" value="F:DNA-binding transcription factor activity, RNA polymerase II-specific"/>
    <property type="evidence" value="ECO:0007669"/>
    <property type="project" value="TreeGrafter"/>
</dbReference>
<keyword evidence="9" id="KW-0805">Transcription regulation</keyword>
<keyword evidence="4" id="KW-0479">Metal-binding</keyword>
<evidence type="ECO:0000313" key="16">
    <source>
        <dbReference type="Proteomes" id="UP000531151"/>
    </source>
</evidence>
<keyword evidence="3" id="KW-1017">Isopeptide bond</keyword>
<accession>A0A7K4JUN4</accession>
<organism evidence="15 16">
    <name type="scientific">Geococcyx californianus</name>
    <name type="common">Greater roadrunner</name>
    <name type="synonym">Saurothera californiana</name>
    <dbReference type="NCBI Taxonomy" id="8947"/>
    <lineage>
        <taxon>Eukaryota</taxon>
        <taxon>Metazoa</taxon>
        <taxon>Chordata</taxon>
        <taxon>Craniata</taxon>
        <taxon>Vertebrata</taxon>
        <taxon>Euteleostomi</taxon>
        <taxon>Archelosauria</taxon>
        <taxon>Archosauria</taxon>
        <taxon>Dinosauria</taxon>
        <taxon>Saurischia</taxon>
        <taxon>Theropoda</taxon>
        <taxon>Coelurosauria</taxon>
        <taxon>Aves</taxon>
        <taxon>Neognathae</taxon>
        <taxon>Neoaves</taxon>
        <taxon>Otidimorphae</taxon>
        <taxon>Cuculiformes</taxon>
        <taxon>Neomorphidae</taxon>
        <taxon>Geococcyx</taxon>
    </lineage>
</organism>
<feature type="domain" description="C2H2-type" evidence="14">
    <location>
        <begin position="4"/>
        <end position="31"/>
    </location>
</feature>
<dbReference type="PANTHER" id="PTHR23235">
    <property type="entry name" value="KRUEPPEL-LIKE TRANSCRIPTION FACTOR"/>
    <property type="match status" value="1"/>
</dbReference>
<evidence type="ECO:0000256" key="1">
    <source>
        <dbReference type="ARBA" id="ARBA00003767"/>
    </source>
</evidence>
<evidence type="ECO:0000256" key="4">
    <source>
        <dbReference type="ARBA" id="ARBA00022723"/>
    </source>
</evidence>
<evidence type="ECO:0000256" key="10">
    <source>
        <dbReference type="ARBA" id="ARBA00023163"/>
    </source>
</evidence>
<dbReference type="SMART" id="SM00355">
    <property type="entry name" value="ZnF_C2H2"/>
    <property type="match status" value="1"/>
</dbReference>
<keyword evidence="6 12" id="KW-0863">Zinc-finger</keyword>
<sequence length="83" mass="8666">EKPYKCPECGKCFSRSSHLNRHQRTHAGDKPKGNTNAAPLPPSGTFAGAAFSPAAIPSLPSFPTSPSALPIPSLSSPALDLPW</sequence>
<dbReference type="OrthoDB" id="8922241at2759"/>
<keyword evidence="10" id="KW-0804">Transcription</keyword>
<evidence type="ECO:0000256" key="6">
    <source>
        <dbReference type="ARBA" id="ARBA00022771"/>
    </source>
</evidence>
<keyword evidence="7" id="KW-0862">Zinc</keyword>
<evidence type="ECO:0000259" key="14">
    <source>
        <dbReference type="PROSITE" id="PS50157"/>
    </source>
</evidence>